<dbReference type="AlphaFoldDB" id="A0A0F9MXV5"/>
<sequence length="181" mass="20567">TYSCSGDFSFRGQKISAIGQATTRNPFYSKAYDKPKPISEIREDYIRTECLRDLVKQGVRKIFGLRKIPLTKLQELGYDISKVKCVNFKTKEGSQAAKNQEATKSPPSERWITLTSFEDKAYGKSKYVTFKTEGGNEISCWHTGEMLEKLKNSIGNAQVKVVMFQKGKYWNIDKLLEVGAI</sequence>
<dbReference type="EMBL" id="LAZR01004238">
    <property type="protein sequence ID" value="KKN10499.1"/>
    <property type="molecule type" value="Genomic_DNA"/>
</dbReference>
<organism evidence="1">
    <name type="scientific">marine sediment metagenome</name>
    <dbReference type="NCBI Taxonomy" id="412755"/>
    <lineage>
        <taxon>unclassified sequences</taxon>
        <taxon>metagenomes</taxon>
        <taxon>ecological metagenomes</taxon>
    </lineage>
</organism>
<feature type="non-terminal residue" evidence="1">
    <location>
        <position position="1"/>
    </location>
</feature>
<comment type="caution">
    <text evidence="1">The sequence shown here is derived from an EMBL/GenBank/DDBJ whole genome shotgun (WGS) entry which is preliminary data.</text>
</comment>
<gene>
    <name evidence="1" type="ORF">LCGC14_1035840</name>
</gene>
<protein>
    <submittedName>
        <fullName evidence="1">Uncharacterized protein</fullName>
    </submittedName>
</protein>
<reference evidence="1" key="1">
    <citation type="journal article" date="2015" name="Nature">
        <title>Complex archaea that bridge the gap between prokaryotes and eukaryotes.</title>
        <authorList>
            <person name="Spang A."/>
            <person name="Saw J.H."/>
            <person name="Jorgensen S.L."/>
            <person name="Zaremba-Niedzwiedzka K."/>
            <person name="Martijn J."/>
            <person name="Lind A.E."/>
            <person name="van Eijk R."/>
            <person name="Schleper C."/>
            <person name="Guy L."/>
            <person name="Ettema T.J."/>
        </authorList>
    </citation>
    <scope>NUCLEOTIDE SEQUENCE</scope>
</reference>
<evidence type="ECO:0000313" key="1">
    <source>
        <dbReference type="EMBL" id="KKN10499.1"/>
    </source>
</evidence>
<accession>A0A0F9MXV5</accession>
<proteinExistence type="predicted"/>
<name>A0A0F9MXV5_9ZZZZ</name>